<dbReference type="Pfam" id="PF00990">
    <property type="entry name" value="GGDEF"/>
    <property type="match status" value="1"/>
</dbReference>
<dbReference type="Pfam" id="PF00571">
    <property type="entry name" value="CBS"/>
    <property type="match status" value="1"/>
</dbReference>
<dbReference type="AlphaFoldDB" id="E1JS20"/>
<dbReference type="Gene3D" id="3.20.20.450">
    <property type="entry name" value="EAL domain"/>
    <property type="match status" value="1"/>
</dbReference>
<dbReference type="eggNOG" id="COG2199">
    <property type="taxonomic scope" value="Bacteria"/>
</dbReference>
<dbReference type="RefSeq" id="WP_005990634.1">
    <property type="nucleotide sequence ID" value="NZ_AECZ01000002.1"/>
</dbReference>
<dbReference type="EMBL" id="AECZ01000002">
    <property type="protein sequence ID" value="EFL52789.1"/>
    <property type="molecule type" value="Genomic_DNA"/>
</dbReference>
<dbReference type="PANTHER" id="PTHR33121">
    <property type="entry name" value="CYCLIC DI-GMP PHOSPHODIESTERASE PDEF"/>
    <property type="match status" value="1"/>
</dbReference>
<name>E1JS20_SOLFR</name>
<organism evidence="3 4">
    <name type="scientific">Solidesulfovibrio fructosivorans JJ]</name>
    <dbReference type="NCBI Taxonomy" id="596151"/>
    <lineage>
        <taxon>Bacteria</taxon>
        <taxon>Pseudomonadati</taxon>
        <taxon>Thermodesulfobacteriota</taxon>
        <taxon>Desulfovibrionia</taxon>
        <taxon>Desulfovibrionales</taxon>
        <taxon>Desulfovibrionaceae</taxon>
        <taxon>Solidesulfovibrio</taxon>
    </lineage>
</organism>
<evidence type="ECO:0000313" key="4">
    <source>
        <dbReference type="Proteomes" id="UP000006250"/>
    </source>
</evidence>
<dbReference type="PANTHER" id="PTHR33121:SF76">
    <property type="entry name" value="SIGNALING PROTEIN"/>
    <property type="match status" value="1"/>
</dbReference>
<evidence type="ECO:0000259" key="1">
    <source>
        <dbReference type="PROSITE" id="PS50883"/>
    </source>
</evidence>
<dbReference type="SUPFAM" id="SSF141868">
    <property type="entry name" value="EAL domain-like"/>
    <property type="match status" value="1"/>
</dbReference>
<dbReference type="InterPro" id="IPR029787">
    <property type="entry name" value="Nucleotide_cyclase"/>
</dbReference>
<feature type="domain" description="EAL" evidence="1">
    <location>
        <begin position="186"/>
        <end position="436"/>
    </location>
</feature>
<accession>E1JS20</accession>
<dbReference type="Gene3D" id="3.10.580.10">
    <property type="entry name" value="CBS-domain"/>
    <property type="match status" value="1"/>
</dbReference>
<evidence type="ECO:0000313" key="3">
    <source>
        <dbReference type="EMBL" id="EFL52789.1"/>
    </source>
</evidence>
<dbReference type="InterPro" id="IPR046342">
    <property type="entry name" value="CBS_dom_sf"/>
</dbReference>
<proteinExistence type="predicted"/>
<keyword evidence="4" id="KW-1185">Reference proteome</keyword>
<dbReference type="InterPro" id="IPR000160">
    <property type="entry name" value="GGDEF_dom"/>
</dbReference>
<dbReference type="InterPro" id="IPR001633">
    <property type="entry name" value="EAL_dom"/>
</dbReference>
<dbReference type="OrthoDB" id="9813903at2"/>
<feature type="domain" description="GGDEF" evidence="2">
    <location>
        <begin position="612"/>
        <end position="766"/>
    </location>
</feature>
<evidence type="ECO:0000259" key="2">
    <source>
        <dbReference type="PROSITE" id="PS50887"/>
    </source>
</evidence>
<dbReference type="Proteomes" id="UP000006250">
    <property type="component" value="Unassembled WGS sequence"/>
</dbReference>
<dbReference type="Pfam" id="PF00563">
    <property type="entry name" value="EAL"/>
    <property type="match status" value="1"/>
</dbReference>
<dbReference type="PROSITE" id="PS50883">
    <property type="entry name" value="EAL"/>
    <property type="match status" value="1"/>
</dbReference>
<dbReference type="InterPro" id="IPR000644">
    <property type="entry name" value="CBS_dom"/>
</dbReference>
<dbReference type="NCBIfam" id="TIGR00254">
    <property type="entry name" value="GGDEF"/>
    <property type="match status" value="1"/>
</dbReference>
<reference evidence="3 4" key="1">
    <citation type="submission" date="2010-08" db="EMBL/GenBank/DDBJ databases">
        <title>The draft genome of Desulfovibrio fructosovorans JJ.</title>
        <authorList>
            <consortium name="US DOE Joint Genome Institute (JGI-PGF)"/>
            <person name="Lucas S."/>
            <person name="Copeland A."/>
            <person name="Lapidus A."/>
            <person name="Cheng J.-F."/>
            <person name="Bruce D."/>
            <person name="Goodwin L."/>
            <person name="Pitluck S."/>
            <person name="Land M.L."/>
            <person name="Hauser L."/>
            <person name="Chang Y.-J."/>
            <person name="Jeffries C."/>
            <person name="Wall J.D."/>
            <person name="Stahl D.A."/>
            <person name="Arkin A.P."/>
            <person name="Dehal P."/>
            <person name="Stolyar S.M."/>
            <person name="Hazen T.C."/>
            <person name="Woyke T.J."/>
        </authorList>
    </citation>
    <scope>NUCLEOTIDE SEQUENCE [LARGE SCALE GENOMIC DNA]</scope>
    <source>
        <strain evidence="3 4">JJ</strain>
    </source>
</reference>
<dbReference type="SMART" id="SM00267">
    <property type="entry name" value="GGDEF"/>
    <property type="match status" value="1"/>
</dbReference>
<dbReference type="SMART" id="SM00052">
    <property type="entry name" value="EAL"/>
    <property type="match status" value="1"/>
</dbReference>
<protein>
    <submittedName>
        <fullName evidence="3">Diguanylate cyclase/phosphodiesterase</fullName>
    </submittedName>
</protein>
<dbReference type="SUPFAM" id="SSF54631">
    <property type="entry name" value="CBS-domain pair"/>
    <property type="match status" value="1"/>
</dbReference>
<dbReference type="Gene3D" id="3.30.70.270">
    <property type="match status" value="1"/>
</dbReference>
<sequence>MNQQLFDSSIMFKHMLEQNKSLAGKVPQVRPRLASLLECTGNLLEGDLAILTLQVADFHLKYSGIGMEAGLACLRACLDEAIERFAAIYPEGALHFIQEASPGDYVLLFEHDGSDPDELFFLYLAYRAAVTGAAIERMRLVCGEEIDLRVGFARLEPDRDMSQTAVLFAAVCKAKRLAQQKIDATAFPSPAEIKTLFAQGFTGVVYQPVVDLATGATSGWEAYARSGSGIPIQDALRLFELLGSTDKALEVEQCLWRQAVSGVGRLNPRQKLFLNVGPASLSGHDRQPREFARLVGEYNLERNQMVLEFSERLSISELAALPDILDTYRDLGFLTAIDDVGAGQSNMMLLARLRPDFFKADITLTSDIECNPFKRLMVETLVLMAEKIGAKVIAEGVETDLALSSLVSMGVHAAQGYYLGAPAYPKPEGGMPIPPKASFGHANVGDWKCSSPVGDLLAPCLEVDTEKRVGDVKALLADKPAMCSVVVVEGKAPAGLLMNYNLDKALASKFGVDLYHRKRITRLMDASPLCVDCDTPIEEAARLAMNRVATKIYDDIVITRDGELCGTVSVQKMLDTLAKVQVELAKGSNPLTGLPGNVAIEQEFQRRGREKLPCSMMYVDLDNFKVYNDVYGFSQGDKVILLTSQVLREAVARQGSPGDFVGHVGGDDFVVIAARGAADAVADAVVAAFAAEVPRLYTPEDRERGYIRGKSRDGVEKDFPFITLSIGILECLFATPITFEDLSHRVAEVKKFAKSRAGNSVVRDRRAPLGAL</sequence>
<dbReference type="SUPFAM" id="SSF55073">
    <property type="entry name" value="Nucleotide cyclase"/>
    <property type="match status" value="1"/>
</dbReference>
<dbReference type="STRING" id="596151.DesfrDRAFT_0419"/>
<dbReference type="InterPro" id="IPR050706">
    <property type="entry name" value="Cyclic-di-GMP_PDE-like"/>
</dbReference>
<comment type="caution">
    <text evidence="3">The sequence shown here is derived from an EMBL/GenBank/DDBJ whole genome shotgun (WGS) entry which is preliminary data.</text>
</comment>
<dbReference type="GO" id="GO:0071111">
    <property type="term" value="F:cyclic-guanylate-specific phosphodiesterase activity"/>
    <property type="evidence" value="ECO:0007669"/>
    <property type="project" value="InterPro"/>
</dbReference>
<dbReference type="InterPro" id="IPR043128">
    <property type="entry name" value="Rev_trsase/Diguanyl_cyclase"/>
</dbReference>
<gene>
    <name evidence="3" type="ORF">DesfrDRAFT_0419</name>
</gene>
<dbReference type="InterPro" id="IPR035919">
    <property type="entry name" value="EAL_sf"/>
</dbReference>
<dbReference type="PROSITE" id="PS50887">
    <property type="entry name" value="GGDEF"/>
    <property type="match status" value="1"/>
</dbReference>
<dbReference type="eggNOG" id="COG2200">
    <property type="taxonomic scope" value="Bacteria"/>
</dbReference>
<dbReference type="CDD" id="cd01948">
    <property type="entry name" value="EAL"/>
    <property type="match status" value="1"/>
</dbReference>
<dbReference type="CDD" id="cd01949">
    <property type="entry name" value="GGDEF"/>
    <property type="match status" value="1"/>
</dbReference>